<evidence type="ECO:0000256" key="5">
    <source>
        <dbReference type="SAM" id="MobiDB-lite"/>
    </source>
</evidence>
<feature type="transmembrane region" description="Helical" evidence="6">
    <location>
        <begin position="111"/>
        <end position="129"/>
    </location>
</feature>
<feature type="transmembrane region" description="Helical" evidence="6">
    <location>
        <begin position="338"/>
        <end position="360"/>
    </location>
</feature>
<keyword evidence="4 6" id="KW-0472">Membrane</keyword>
<evidence type="ECO:0000313" key="9">
    <source>
        <dbReference type="Proteomes" id="UP000248349"/>
    </source>
</evidence>
<dbReference type="OrthoDB" id="419537at2759"/>
<comment type="subcellular location">
    <subcellularLocation>
        <location evidence="1">Membrane</location>
        <topology evidence="1">Multi-pass membrane protein</topology>
    </subcellularLocation>
</comment>
<evidence type="ECO:0000256" key="4">
    <source>
        <dbReference type="ARBA" id="ARBA00023136"/>
    </source>
</evidence>
<evidence type="ECO:0000256" key="1">
    <source>
        <dbReference type="ARBA" id="ARBA00004141"/>
    </source>
</evidence>
<gene>
    <name evidence="8" type="ORF">BP01DRAFT_345889</name>
</gene>
<dbReference type="SUPFAM" id="SSF103473">
    <property type="entry name" value="MFS general substrate transporter"/>
    <property type="match status" value="2"/>
</dbReference>
<dbReference type="PROSITE" id="PS50850">
    <property type="entry name" value="MFS"/>
    <property type="match status" value="1"/>
</dbReference>
<feature type="region of interest" description="Disordered" evidence="5">
    <location>
        <begin position="1"/>
        <end position="20"/>
    </location>
</feature>
<dbReference type="AlphaFoldDB" id="A0A318Z8W8"/>
<keyword evidence="9" id="KW-1185">Reference proteome</keyword>
<feature type="transmembrane region" description="Helical" evidence="6">
    <location>
        <begin position="312"/>
        <end position="332"/>
    </location>
</feature>
<dbReference type="FunFam" id="1.20.1720.10:FF:000024">
    <property type="entry name" value="MFS multidrug transporter, putative"/>
    <property type="match status" value="1"/>
</dbReference>
<keyword evidence="3 6" id="KW-1133">Transmembrane helix</keyword>
<organism evidence="8 9">
    <name type="scientific">Aspergillus saccharolyticus JOP 1030-1</name>
    <dbReference type="NCBI Taxonomy" id="1450539"/>
    <lineage>
        <taxon>Eukaryota</taxon>
        <taxon>Fungi</taxon>
        <taxon>Dikarya</taxon>
        <taxon>Ascomycota</taxon>
        <taxon>Pezizomycotina</taxon>
        <taxon>Eurotiomycetes</taxon>
        <taxon>Eurotiomycetidae</taxon>
        <taxon>Eurotiales</taxon>
        <taxon>Aspergillaceae</taxon>
        <taxon>Aspergillus</taxon>
        <taxon>Aspergillus subgen. Circumdati</taxon>
    </lineage>
</organism>
<sequence length="610" mass="65606">MTVSHVASDATESTPLLNGPLTQPSYTCHSGHNEADSCLSPSALTVGDSAALLGLTKVASIPQGPDIEPSLEALPPAPEDDGKGTNDPEAGQRQQASEYASRFINVSPWRFWLIFGGVMMGYIIGFFDSTLMASSHPVITSHFHASNSASWLSTAFLLTSTAFLPLFGRISDTVGRKPVYLFAITVFFLTTAWCAAAQSMLSFIAARAFCGMGAGGVFSMGMILSSDLVRLEYRGVYQSYINLCLGLGGCLGLAFGGYLCDKVGWRGAFLVQLPFIFVYFIVAAWTVPADLGRKRAKTQRLTFLELLKNIDLMGSFLLVLAVTSLIMGLNLGGNVFSWTHPIVITSLISFLVFAVLFVRYERNVERGVMPISLLLKEPRASLIFGNFFGAISVNTMVFNAPLYFQAVKLASPTDSGLRLVASTLAVTFSSVLTGFLITWTKRLKPTVMIGDVCLLLGGIAAATIGVETPDVVAMICVSLSSLGQGFAFPSLMVSVLATSEQEDQAVATTTLGLWRNLGSVMGVATSSWIFQNSLLYQLDERVTGTNKDEVILLVRKSVQAIANLDPLSQHQVIGAYAAALRVTFFSAAVWGTLMLLLHLRVRLPRLGSKA</sequence>
<evidence type="ECO:0000313" key="8">
    <source>
        <dbReference type="EMBL" id="PYH42834.1"/>
    </source>
</evidence>
<feature type="transmembrane region" description="Helical" evidence="6">
    <location>
        <begin position="381"/>
        <end position="404"/>
    </location>
</feature>
<feature type="transmembrane region" description="Helical" evidence="6">
    <location>
        <begin position="149"/>
        <end position="167"/>
    </location>
</feature>
<proteinExistence type="predicted"/>
<evidence type="ECO:0000256" key="6">
    <source>
        <dbReference type="SAM" id="Phobius"/>
    </source>
</evidence>
<name>A0A318Z8W8_9EURO</name>
<dbReference type="GO" id="GO:0000329">
    <property type="term" value="C:fungal-type vacuole membrane"/>
    <property type="evidence" value="ECO:0007669"/>
    <property type="project" value="TreeGrafter"/>
</dbReference>
<feature type="transmembrane region" description="Helical" evidence="6">
    <location>
        <begin position="179"/>
        <end position="198"/>
    </location>
</feature>
<dbReference type="RefSeq" id="XP_025428816.1">
    <property type="nucleotide sequence ID" value="XM_025573611.1"/>
</dbReference>
<dbReference type="EMBL" id="KZ821248">
    <property type="protein sequence ID" value="PYH42834.1"/>
    <property type="molecule type" value="Genomic_DNA"/>
</dbReference>
<protein>
    <submittedName>
        <fullName evidence="8">MFS multidrug transporter</fullName>
    </submittedName>
</protein>
<evidence type="ECO:0000256" key="3">
    <source>
        <dbReference type="ARBA" id="ARBA00022989"/>
    </source>
</evidence>
<feature type="transmembrane region" description="Helical" evidence="6">
    <location>
        <begin position="573"/>
        <end position="599"/>
    </location>
</feature>
<feature type="domain" description="Major facilitator superfamily (MFS) profile" evidence="7">
    <location>
        <begin position="114"/>
        <end position="606"/>
    </location>
</feature>
<evidence type="ECO:0000259" key="7">
    <source>
        <dbReference type="PROSITE" id="PS50850"/>
    </source>
</evidence>
<dbReference type="Proteomes" id="UP000248349">
    <property type="component" value="Unassembled WGS sequence"/>
</dbReference>
<dbReference type="GeneID" id="37074839"/>
<dbReference type="GO" id="GO:0015174">
    <property type="term" value="F:basic amino acid transmembrane transporter activity"/>
    <property type="evidence" value="ECO:0007669"/>
    <property type="project" value="TreeGrafter"/>
</dbReference>
<reference evidence="8 9" key="1">
    <citation type="submission" date="2016-12" db="EMBL/GenBank/DDBJ databases">
        <title>The genomes of Aspergillus section Nigri reveals drivers in fungal speciation.</title>
        <authorList>
            <consortium name="DOE Joint Genome Institute"/>
            <person name="Vesth T.C."/>
            <person name="Nybo J."/>
            <person name="Theobald S."/>
            <person name="Brandl J."/>
            <person name="Frisvad J.C."/>
            <person name="Nielsen K.F."/>
            <person name="Lyhne E.K."/>
            <person name="Kogle M.E."/>
            <person name="Kuo A."/>
            <person name="Riley R."/>
            <person name="Clum A."/>
            <person name="Nolan M."/>
            <person name="Lipzen A."/>
            <person name="Salamov A."/>
            <person name="Henrissat B."/>
            <person name="Wiebenga A."/>
            <person name="De Vries R.P."/>
            <person name="Grigoriev I.V."/>
            <person name="Mortensen U.H."/>
            <person name="Andersen M.R."/>
            <person name="Baker S.E."/>
        </authorList>
    </citation>
    <scope>NUCLEOTIDE SEQUENCE [LARGE SCALE GENOMIC DNA]</scope>
    <source>
        <strain evidence="8 9">JOP 1030-1</strain>
    </source>
</reference>
<feature type="transmembrane region" description="Helical" evidence="6">
    <location>
        <begin position="416"/>
        <end position="439"/>
    </location>
</feature>
<dbReference type="InterPro" id="IPR011701">
    <property type="entry name" value="MFS"/>
</dbReference>
<feature type="region of interest" description="Disordered" evidence="5">
    <location>
        <begin position="65"/>
        <end position="94"/>
    </location>
</feature>
<evidence type="ECO:0000256" key="2">
    <source>
        <dbReference type="ARBA" id="ARBA00022692"/>
    </source>
</evidence>
<dbReference type="PANTHER" id="PTHR23501:SF67">
    <property type="entry name" value="MFS MULTIDRUG EFFLUX TRANSPORTER (EUROFUNG)"/>
    <property type="match status" value="1"/>
</dbReference>
<dbReference type="PANTHER" id="PTHR23501">
    <property type="entry name" value="MAJOR FACILITATOR SUPERFAMILY"/>
    <property type="match status" value="1"/>
</dbReference>
<accession>A0A318Z8W8</accession>
<dbReference type="Pfam" id="PF07690">
    <property type="entry name" value="MFS_1"/>
    <property type="match status" value="1"/>
</dbReference>
<feature type="transmembrane region" description="Helical" evidence="6">
    <location>
        <begin position="446"/>
        <end position="466"/>
    </location>
</feature>
<dbReference type="InterPro" id="IPR036259">
    <property type="entry name" value="MFS_trans_sf"/>
</dbReference>
<feature type="transmembrane region" description="Helical" evidence="6">
    <location>
        <begin position="204"/>
        <end position="228"/>
    </location>
</feature>
<dbReference type="Gene3D" id="1.20.1250.20">
    <property type="entry name" value="MFS general substrate transporter like domains"/>
    <property type="match status" value="2"/>
</dbReference>
<feature type="transmembrane region" description="Helical" evidence="6">
    <location>
        <begin position="240"/>
        <end position="259"/>
    </location>
</feature>
<feature type="transmembrane region" description="Helical" evidence="6">
    <location>
        <begin position="271"/>
        <end position="291"/>
    </location>
</feature>
<dbReference type="InterPro" id="IPR020846">
    <property type="entry name" value="MFS_dom"/>
</dbReference>
<keyword evidence="2 6" id="KW-0812">Transmembrane</keyword>